<organism evidence="1 2">
    <name type="scientific">Atta colombica</name>
    <dbReference type="NCBI Taxonomy" id="520822"/>
    <lineage>
        <taxon>Eukaryota</taxon>
        <taxon>Metazoa</taxon>
        <taxon>Ecdysozoa</taxon>
        <taxon>Arthropoda</taxon>
        <taxon>Hexapoda</taxon>
        <taxon>Insecta</taxon>
        <taxon>Pterygota</taxon>
        <taxon>Neoptera</taxon>
        <taxon>Endopterygota</taxon>
        <taxon>Hymenoptera</taxon>
        <taxon>Apocrita</taxon>
        <taxon>Aculeata</taxon>
        <taxon>Formicoidea</taxon>
        <taxon>Formicidae</taxon>
        <taxon>Myrmicinae</taxon>
        <taxon>Atta</taxon>
    </lineage>
</organism>
<evidence type="ECO:0000313" key="2">
    <source>
        <dbReference type="Proteomes" id="UP000078540"/>
    </source>
</evidence>
<sequence length="65" mass="7912">MWDKFGVTKIKINIRRPTATPWFFSDFPHLIKCLRNKTHMIRDINFLQYLYMHGKKKQTKKVTNS</sequence>
<accession>A0A195B5C4</accession>
<gene>
    <name evidence="1" type="ORF">ALC53_10184</name>
</gene>
<dbReference type="EMBL" id="KQ976604">
    <property type="protein sequence ID" value="KYM79389.1"/>
    <property type="molecule type" value="Genomic_DNA"/>
</dbReference>
<dbReference type="AlphaFoldDB" id="A0A195B5C4"/>
<keyword evidence="2" id="KW-1185">Reference proteome</keyword>
<dbReference type="Proteomes" id="UP000078540">
    <property type="component" value="Unassembled WGS sequence"/>
</dbReference>
<evidence type="ECO:0000313" key="1">
    <source>
        <dbReference type="EMBL" id="KYM79389.1"/>
    </source>
</evidence>
<proteinExistence type="predicted"/>
<protein>
    <submittedName>
        <fullName evidence="1">Uncharacterized protein</fullName>
    </submittedName>
</protein>
<reference evidence="1 2" key="1">
    <citation type="submission" date="2015-09" db="EMBL/GenBank/DDBJ databases">
        <title>Atta colombica WGS genome.</title>
        <authorList>
            <person name="Nygaard S."/>
            <person name="Hu H."/>
            <person name="Boomsma J."/>
            <person name="Zhang G."/>
        </authorList>
    </citation>
    <scope>NUCLEOTIDE SEQUENCE [LARGE SCALE GENOMIC DNA]</scope>
    <source>
        <strain evidence="1">Treedump-2</strain>
        <tissue evidence="1">Whole body</tissue>
    </source>
</reference>
<name>A0A195B5C4_9HYME</name>